<reference evidence="6" key="1">
    <citation type="thesis" date="2020" institute="ProQuest LLC" country="789 East Eisenhower Parkway, Ann Arbor, MI, USA">
        <title>Comparative Genomics and Chromosome Evolution.</title>
        <authorList>
            <person name="Mudd A.B."/>
        </authorList>
    </citation>
    <scope>NUCLEOTIDE SEQUENCE</scope>
    <source>
        <strain evidence="6">1538</strain>
        <tissue evidence="6">Blood</tissue>
    </source>
</reference>
<comment type="similarity">
    <text evidence="2">Belongs to the beta-microseminoprotein family.</text>
</comment>
<evidence type="ECO:0000256" key="3">
    <source>
        <dbReference type="ARBA" id="ARBA00022525"/>
    </source>
</evidence>
<dbReference type="PANTHER" id="PTHR10500:SF7">
    <property type="entry name" value="BETA-MICROSEMINOPROTEIN"/>
    <property type="match status" value="1"/>
</dbReference>
<evidence type="ECO:0008006" key="8">
    <source>
        <dbReference type="Google" id="ProtNLM"/>
    </source>
</evidence>
<evidence type="ECO:0000256" key="4">
    <source>
        <dbReference type="ARBA" id="ARBA00023157"/>
    </source>
</evidence>
<dbReference type="PANTHER" id="PTHR10500">
    <property type="entry name" value="BETA-MICROSEMINOPROTEIN"/>
    <property type="match status" value="1"/>
</dbReference>
<comment type="subcellular location">
    <subcellularLocation>
        <location evidence="1">Secreted</location>
    </subcellularLocation>
</comment>
<evidence type="ECO:0000256" key="2">
    <source>
        <dbReference type="ARBA" id="ARBA00010352"/>
    </source>
</evidence>
<evidence type="ECO:0000256" key="1">
    <source>
        <dbReference type="ARBA" id="ARBA00004613"/>
    </source>
</evidence>
<evidence type="ECO:0000256" key="5">
    <source>
        <dbReference type="SAM" id="SignalP"/>
    </source>
</evidence>
<sequence>MKFFLAIVVIAGTYLIVCDAACMHQLPEAEFKKPPQGCHHEGKLHPLGESWRTKSCWDCSCDMRGQLDCCQAFGTPVTKDKNCKFRFDQKACEYVLIENEDPEKKCKEYVMVG</sequence>
<keyword evidence="5" id="KW-0732">Signal</keyword>
<feature type="chain" id="PRO_5043887011" description="Beta-microseminoprotein" evidence="5">
    <location>
        <begin position="21"/>
        <end position="113"/>
    </location>
</feature>
<dbReference type="InterPro" id="IPR008735">
    <property type="entry name" value="PSP94"/>
</dbReference>
<organism evidence="6 7">
    <name type="scientific">Pyxicephalus adspersus</name>
    <name type="common">African bullfrog</name>
    <dbReference type="NCBI Taxonomy" id="30357"/>
    <lineage>
        <taxon>Eukaryota</taxon>
        <taxon>Metazoa</taxon>
        <taxon>Chordata</taxon>
        <taxon>Craniata</taxon>
        <taxon>Vertebrata</taxon>
        <taxon>Euteleostomi</taxon>
        <taxon>Amphibia</taxon>
        <taxon>Batrachia</taxon>
        <taxon>Anura</taxon>
        <taxon>Neobatrachia</taxon>
        <taxon>Ranoidea</taxon>
        <taxon>Pyxicephalidae</taxon>
        <taxon>Pyxicephalinae</taxon>
        <taxon>Pyxicephalus</taxon>
    </lineage>
</organism>
<keyword evidence="4" id="KW-1015">Disulfide bond</keyword>
<keyword evidence="3" id="KW-0964">Secreted</keyword>
<feature type="signal peptide" evidence="5">
    <location>
        <begin position="1"/>
        <end position="20"/>
    </location>
</feature>
<comment type="caution">
    <text evidence="6">The sequence shown here is derived from an EMBL/GenBank/DDBJ whole genome shotgun (WGS) entry which is preliminary data.</text>
</comment>
<keyword evidence="7" id="KW-1185">Reference proteome</keyword>
<accession>A0AAV2ZUC1</accession>
<gene>
    <name evidence="6" type="ORF">GDO54_004518</name>
</gene>
<protein>
    <recommendedName>
        <fullName evidence="8">Beta-microseminoprotein</fullName>
    </recommendedName>
</protein>
<evidence type="ECO:0000313" key="7">
    <source>
        <dbReference type="Proteomes" id="UP001181693"/>
    </source>
</evidence>
<dbReference type="Gene3D" id="2.60.40.1900">
    <property type="entry name" value="Beta-microseminoprotein (PSP94) domain"/>
    <property type="match status" value="1"/>
</dbReference>
<dbReference type="EMBL" id="DYDO01000012">
    <property type="protein sequence ID" value="DBA15285.1"/>
    <property type="molecule type" value="Genomic_DNA"/>
</dbReference>
<name>A0AAV2ZUC1_PYXAD</name>
<dbReference type="Pfam" id="PF05825">
    <property type="entry name" value="PSP94"/>
    <property type="match status" value="1"/>
</dbReference>
<dbReference type="AlphaFoldDB" id="A0AAV2ZUC1"/>
<dbReference type="Proteomes" id="UP001181693">
    <property type="component" value="Unassembled WGS sequence"/>
</dbReference>
<proteinExistence type="inferred from homology"/>
<evidence type="ECO:0000313" key="6">
    <source>
        <dbReference type="EMBL" id="DBA15285.1"/>
    </source>
</evidence>
<dbReference type="GO" id="GO:0005576">
    <property type="term" value="C:extracellular region"/>
    <property type="evidence" value="ECO:0007669"/>
    <property type="project" value="UniProtKB-SubCell"/>
</dbReference>